<evidence type="ECO:0000313" key="3">
    <source>
        <dbReference type="Proteomes" id="UP000247555"/>
    </source>
</evidence>
<keyword evidence="1" id="KW-0472">Membrane</keyword>
<dbReference type="Proteomes" id="UP000247555">
    <property type="component" value="Unassembled WGS sequence"/>
</dbReference>
<organism evidence="2 3">
    <name type="scientific">Rivihabitans pingtungensis</name>
    <dbReference type="NCBI Taxonomy" id="1054498"/>
    <lineage>
        <taxon>Bacteria</taxon>
        <taxon>Pseudomonadati</taxon>
        <taxon>Pseudomonadota</taxon>
        <taxon>Betaproteobacteria</taxon>
        <taxon>Neisseriales</taxon>
        <taxon>Aquaspirillaceae</taxon>
        <taxon>Rivihabitans</taxon>
    </lineage>
</organism>
<dbReference type="Gene3D" id="3.30.700.10">
    <property type="entry name" value="Glycoprotein, Type 4 Pilin"/>
    <property type="match status" value="1"/>
</dbReference>
<name>A0A318KJS1_9NEIS</name>
<protein>
    <submittedName>
        <fullName evidence="2">Prepilin-type N-terminal cleavage/methylation domain-containing protein</fullName>
    </submittedName>
</protein>
<dbReference type="Pfam" id="PF07963">
    <property type="entry name" value="N_methyl"/>
    <property type="match status" value="1"/>
</dbReference>
<keyword evidence="3" id="KW-1185">Reference proteome</keyword>
<sequence length="199" mass="21481">MHHAQRGFTLVELAIALVIIGLVLGMTFKGRELIDGAKVKSVQAQYGKISAAMNIFFEKYGFYPGDGCTSANTLQVGNCTAAKDITLSSAAEQSSFWSLLNSTNILPLSEKKNAIGAEWEVRTGDAIDATDADRFPPSNTFLYSLAVDSRMLCQLEKQMDDLNPATGLIRSDASSYSPTTVDCWATSTSPAKMAIRLLP</sequence>
<dbReference type="OrthoDB" id="9795524at2"/>
<comment type="caution">
    <text evidence="2">The sequence shown here is derived from an EMBL/GenBank/DDBJ whole genome shotgun (WGS) entry which is preliminary data.</text>
</comment>
<keyword evidence="1" id="KW-1133">Transmembrane helix</keyword>
<dbReference type="NCBIfam" id="TIGR02532">
    <property type="entry name" value="IV_pilin_GFxxxE"/>
    <property type="match status" value="1"/>
</dbReference>
<evidence type="ECO:0000313" key="2">
    <source>
        <dbReference type="EMBL" id="PXX78354.1"/>
    </source>
</evidence>
<evidence type="ECO:0000256" key="1">
    <source>
        <dbReference type="SAM" id="Phobius"/>
    </source>
</evidence>
<dbReference type="SUPFAM" id="SSF54523">
    <property type="entry name" value="Pili subunits"/>
    <property type="match status" value="1"/>
</dbReference>
<reference evidence="2 3" key="1">
    <citation type="submission" date="2018-05" db="EMBL/GenBank/DDBJ databases">
        <title>Genomic Encyclopedia of Type Strains, Phase IV (KMG-IV): sequencing the most valuable type-strain genomes for metagenomic binning, comparative biology and taxonomic classification.</title>
        <authorList>
            <person name="Goeker M."/>
        </authorList>
    </citation>
    <scope>NUCLEOTIDE SEQUENCE [LARGE SCALE GENOMIC DNA]</scope>
    <source>
        <strain evidence="2 3">DSM 29661</strain>
    </source>
</reference>
<dbReference type="EMBL" id="QJKI01000012">
    <property type="protein sequence ID" value="PXX78354.1"/>
    <property type="molecule type" value="Genomic_DNA"/>
</dbReference>
<dbReference type="AlphaFoldDB" id="A0A318KJS1"/>
<dbReference type="InterPro" id="IPR045584">
    <property type="entry name" value="Pilin-like"/>
</dbReference>
<proteinExistence type="predicted"/>
<dbReference type="RefSeq" id="WP_110391053.1">
    <property type="nucleotide sequence ID" value="NZ_CALCOA010000245.1"/>
</dbReference>
<gene>
    <name evidence="2" type="ORF">DFR34_11273</name>
</gene>
<accession>A0A318KJS1</accession>
<dbReference type="InterPro" id="IPR012902">
    <property type="entry name" value="N_methyl_site"/>
</dbReference>
<keyword evidence="1" id="KW-0812">Transmembrane</keyword>
<feature type="transmembrane region" description="Helical" evidence="1">
    <location>
        <begin position="7"/>
        <end position="28"/>
    </location>
</feature>